<dbReference type="Pfam" id="PF00085">
    <property type="entry name" value="Thioredoxin"/>
    <property type="match status" value="1"/>
</dbReference>
<keyword evidence="5" id="KW-0676">Redox-active center</keyword>
<feature type="domain" description="Thioredoxin" evidence="8">
    <location>
        <begin position="1"/>
        <end position="105"/>
    </location>
</feature>
<dbReference type="InterPro" id="IPR005746">
    <property type="entry name" value="Thioredoxin"/>
</dbReference>
<evidence type="ECO:0000313" key="9">
    <source>
        <dbReference type="EMBL" id="GAA1129536.1"/>
    </source>
</evidence>
<dbReference type="EMBL" id="BAAAJE010000002">
    <property type="protein sequence ID" value="GAA1129536.1"/>
    <property type="molecule type" value="Genomic_DNA"/>
</dbReference>
<keyword evidence="2" id="KW-0813">Transport</keyword>
<comment type="similarity">
    <text evidence="1 7">Belongs to the thioredoxin family.</text>
</comment>
<dbReference type="RefSeq" id="WP_343905655.1">
    <property type="nucleotide sequence ID" value="NZ_BAAAJE010000002.1"/>
</dbReference>
<organism evidence="9 10">
    <name type="scientific">Nocardioides aquiterrae</name>
    <dbReference type="NCBI Taxonomy" id="203799"/>
    <lineage>
        <taxon>Bacteria</taxon>
        <taxon>Bacillati</taxon>
        <taxon>Actinomycetota</taxon>
        <taxon>Actinomycetes</taxon>
        <taxon>Propionibacteriales</taxon>
        <taxon>Nocardioidaceae</taxon>
        <taxon>Nocardioides</taxon>
    </lineage>
</organism>
<evidence type="ECO:0000256" key="1">
    <source>
        <dbReference type="ARBA" id="ARBA00008987"/>
    </source>
</evidence>
<dbReference type="NCBIfam" id="TIGR01068">
    <property type="entry name" value="thioredoxin"/>
    <property type="match status" value="1"/>
</dbReference>
<evidence type="ECO:0000256" key="4">
    <source>
        <dbReference type="ARBA" id="ARBA00023157"/>
    </source>
</evidence>
<evidence type="ECO:0000256" key="2">
    <source>
        <dbReference type="ARBA" id="ARBA00022448"/>
    </source>
</evidence>
<keyword evidence="3" id="KW-0249">Electron transport</keyword>
<dbReference type="PROSITE" id="PS51352">
    <property type="entry name" value="THIOREDOXIN_2"/>
    <property type="match status" value="1"/>
</dbReference>
<keyword evidence="10" id="KW-1185">Reference proteome</keyword>
<dbReference type="Gene3D" id="3.40.30.10">
    <property type="entry name" value="Glutaredoxin"/>
    <property type="match status" value="1"/>
</dbReference>
<dbReference type="SUPFAM" id="SSF52833">
    <property type="entry name" value="Thioredoxin-like"/>
    <property type="match status" value="1"/>
</dbReference>
<dbReference type="InterPro" id="IPR036249">
    <property type="entry name" value="Thioredoxin-like_sf"/>
</dbReference>
<gene>
    <name evidence="9" type="primary">trxA_3</name>
    <name evidence="9" type="ORF">GCM10009606_06730</name>
</gene>
<accession>A0ABN1U9D0</accession>
<evidence type="ECO:0000256" key="3">
    <source>
        <dbReference type="ARBA" id="ARBA00022982"/>
    </source>
</evidence>
<dbReference type="PROSITE" id="PS00194">
    <property type="entry name" value="THIOREDOXIN_1"/>
    <property type="match status" value="1"/>
</dbReference>
<dbReference type="PANTHER" id="PTHR45663">
    <property type="entry name" value="GEO12009P1"/>
    <property type="match status" value="1"/>
</dbReference>
<dbReference type="PANTHER" id="PTHR45663:SF11">
    <property type="entry name" value="GEO12009P1"/>
    <property type="match status" value="1"/>
</dbReference>
<dbReference type="PRINTS" id="PR00421">
    <property type="entry name" value="THIOREDOXIN"/>
</dbReference>
<keyword evidence="4" id="KW-1015">Disulfide bond</keyword>
<dbReference type="PIRSF" id="PIRSF000077">
    <property type="entry name" value="Thioredoxin"/>
    <property type="match status" value="1"/>
</dbReference>
<dbReference type="InterPro" id="IPR013766">
    <property type="entry name" value="Thioredoxin_domain"/>
</dbReference>
<dbReference type="Proteomes" id="UP001499979">
    <property type="component" value="Unassembled WGS sequence"/>
</dbReference>
<dbReference type="CDD" id="cd02947">
    <property type="entry name" value="TRX_family"/>
    <property type="match status" value="1"/>
</dbReference>
<reference evidence="9 10" key="1">
    <citation type="journal article" date="2019" name="Int. J. Syst. Evol. Microbiol.">
        <title>The Global Catalogue of Microorganisms (GCM) 10K type strain sequencing project: providing services to taxonomists for standard genome sequencing and annotation.</title>
        <authorList>
            <consortium name="The Broad Institute Genomics Platform"/>
            <consortium name="The Broad Institute Genome Sequencing Center for Infectious Disease"/>
            <person name="Wu L."/>
            <person name="Ma J."/>
        </authorList>
    </citation>
    <scope>NUCLEOTIDE SEQUENCE [LARGE SCALE GENOMIC DNA]</scope>
    <source>
        <strain evidence="9 10">JCM 11813</strain>
    </source>
</reference>
<proteinExistence type="inferred from homology"/>
<evidence type="ECO:0000256" key="6">
    <source>
        <dbReference type="NCBIfam" id="TIGR01068"/>
    </source>
</evidence>
<evidence type="ECO:0000259" key="8">
    <source>
        <dbReference type="PROSITE" id="PS51352"/>
    </source>
</evidence>
<protein>
    <recommendedName>
        <fullName evidence="6 7">Thioredoxin</fullName>
    </recommendedName>
</protein>
<evidence type="ECO:0000256" key="5">
    <source>
        <dbReference type="ARBA" id="ARBA00023284"/>
    </source>
</evidence>
<sequence length="111" mass="11912">MVDASDATFDSVIRDAALPVLVDLWAPWCGPCRQISPALEKIATQMAGSLKLVKVNVDHNPATASRYDARAIPTLVILRRGEVLARRAGAAPAHDLRRWIERTLEGGAAAG</sequence>
<evidence type="ECO:0000313" key="10">
    <source>
        <dbReference type="Proteomes" id="UP001499979"/>
    </source>
</evidence>
<name>A0ABN1U9D0_9ACTN</name>
<dbReference type="InterPro" id="IPR017937">
    <property type="entry name" value="Thioredoxin_CS"/>
</dbReference>
<comment type="caution">
    <text evidence="9">The sequence shown here is derived from an EMBL/GenBank/DDBJ whole genome shotgun (WGS) entry which is preliminary data.</text>
</comment>
<evidence type="ECO:0000256" key="7">
    <source>
        <dbReference type="PIRNR" id="PIRNR000077"/>
    </source>
</evidence>